<protein>
    <recommendedName>
        <fullName evidence="3">Alpha/beta hydrolase</fullName>
    </recommendedName>
</protein>
<keyword evidence="2" id="KW-1185">Reference proteome</keyword>
<dbReference type="Proteomes" id="UP000184268">
    <property type="component" value="Unassembled WGS sequence"/>
</dbReference>
<dbReference type="InterPro" id="IPR029058">
    <property type="entry name" value="AB_hydrolase_fold"/>
</dbReference>
<dbReference type="PROSITE" id="PS51257">
    <property type="entry name" value="PROKAR_LIPOPROTEIN"/>
    <property type="match status" value="1"/>
</dbReference>
<dbReference type="EMBL" id="FQXG01000004">
    <property type="protein sequence ID" value="SHH76655.1"/>
    <property type="molecule type" value="Genomic_DNA"/>
</dbReference>
<dbReference type="AlphaFoldDB" id="A0A1M5VN62"/>
<dbReference type="RefSeq" id="WP_067656872.1">
    <property type="nucleotide sequence ID" value="NZ_FQXG01000004.1"/>
</dbReference>
<gene>
    <name evidence="1" type="ORF">SAMN02745129_2871</name>
</gene>
<name>A0A1M5VN62_9GAMM</name>
<evidence type="ECO:0008006" key="3">
    <source>
        <dbReference type="Google" id="ProtNLM"/>
    </source>
</evidence>
<dbReference type="SUPFAM" id="SSF53474">
    <property type="entry name" value="alpha/beta-Hydrolases"/>
    <property type="match status" value="1"/>
</dbReference>
<accession>A0A1M5VN62</accession>
<sequence length="314" mass="34562">MDGRLARVILLALCLALGGCSSWLAQRIGKEVAVPPELNIPHQSKLQCIDGHCVTLWRWPPEAQLGDFEMNVIVNGRPNIDVARWPQSALEYNERPVALIVPGYGQHPLMAMLYAAWLGHLGFETWVMDGPSQGRPFDFGLSHAKAALPWLTQKQGEGQAVLLVEISMGAVAVAEMAPSLGPQVRLMTVAPMGDFEQALVAGRGLGPWYQSLMPESQLRLAARKLMANQLEVNGQARLEQLAVPTLNLYLEQDPLAPVPVAPPRRAERRLQLAGLPHLLAAGYPWPAIRDEAEPWLREQFHLAKPEMSVSESQP</sequence>
<dbReference type="OrthoDB" id="2086224at2"/>
<evidence type="ECO:0000313" key="2">
    <source>
        <dbReference type="Proteomes" id="UP000184268"/>
    </source>
</evidence>
<reference evidence="1 2" key="1">
    <citation type="submission" date="2016-11" db="EMBL/GenBank/DDBJ databases">
        <authorList>
            <person name="Jaros S."/>
            <person name="Januszkiewicz K."/>
            <person name="Wedrychowicz H."/>
        </authorList>
    </citation>
    <scope>NUCLEOTIDE SEQUENCE [LARGE SCALE GENOMIC DNA]</scope>
    <source>
        <strain evidence="1 2">DSM 16917</strain>
    </source>
</reference>
<evidence type="ECO:0000313" key="1">
    <source>
        <dbReference type="EMBL" id="SHH76655.1"/>
    </source>
</evidence>
<dbReference type="Gene3D" id="3.40.50.1820">
    <property type="entry name" value="alpha/beta hydrolase"/>
    <property type="match status" value="1"/>
</dbReference>
<proteinExistence type="predicted"/>
<organism evidence="1 2">
    <name type="scientific">Ferrimonas marina</name>
    <dbReference type="NCBI Taxonomy" id="299255"/>
    <lineage>
        <taxon>Bacteria</taxon>
        <taxon>Pseudomonadati</taxon>
        <taxon>Pseudomonadota</taxon>
        <taxon>Gammaproteobacteria</taxon>
        <taxon>Alteromonadales</taxon>
        <taxon>Ferrimonadaceae</taxon>
        <taxon>Ferrimonas</taxon>
    </lineage>
</organism>